<dbReference type="PANTHER" id="PTHR24321">
    <property type="entry name" value="DEHYDROGENASES, SHORT CHAIN"/>
    <property type="match status" value="1"/>
</dbReference>
<evidence type="ECO:0000256" key="1">
    <source>
        <dbReference type="ARBA" id="ARBA00006484"/>
    </source>
</evidence>
<evidence type="ECO:0000313" key="3">
    <source>
        <dbReference type="EMBL" id="PWK60584.1"/>
    </source>
</evidence>
<sequence>MQVTLKDKVFLITGAARGIGAAIAHQAAESGAAALVLTDLDPFTGDWTCPVETVQADLATPEGPSAIISTALARFGRIDGLVNAAGLTARGSFADADVPFWNRMFSVNTRAPFFLMAGVIADMTARNAPGSIVNIQSMNVHAGAPDLTVYSATKAALQVLTKNAAHAHLRDRIRVNGINLGWVATDTERHLHEVTLGKGAGWLAAQGAKLPLGRHVTAEEAARHAVWLLSEASAPMTGMSLDLEQAVTGAPC</sequence>
<dbReference type="AlphaFoldDB" id="A0A316GJ74"/>
<accession>A0A316GJ74</accession>
<keyword evidence="2" id="KW-0560">Oxidoreductase</keyword>
<name>A0A316GJ74_9RHOB</name>
<gene>
    <name evidence="3" type="ORF">C7455_104221</name>
</gene>
<comment type="similarity">
    <text evidence="1">Belongs to the short-chain dehydrogenases/reductases (SDR) family.</text>
</comment>
<dbReference type="InterPro" id="IPR002347">
    <property type="entry name" value="SDR_fam"/>
</dbReference>
<dbReference type="InterPro" id="IPR036291">
    <property type="entry name" value="NAD(P)-bd_dom_sf"/>
</dbReference>
<proteinExistence type="inferred from homology"/>
<dbReference type="PRINTS" id="PR00081">
    <property type="entry name" value="GDHRDH"/>
</dbReference>
<keyword evidence="4" id="KW-1185">Reference proteome</keyword>
<dbReference type="GO" id="GO:0016491">
    <property type="term" value="F:oxidoreductase activity"/>
    <property type="evidence" value="ECO:0007669"/>
    <property type="project" value="UniProtKB-KW"/>
</dbReference>
<dbReference type="PRINTS" id="PR00080">
    <property type="entry name" value="SDRFAMILY"/>
</dbReference>
<dbReference type="Pfam" id="PF13561">
    <property type="entry name" value="adh_short_C2"/>
    <property type="match status" value="1"/>
</dbReference>
<dbReference type="OrthoDB" id="7157698at2"/>
<dbReference type="RefSeq" id="WP_109667907.1">
    <property type="nucleotide sequence ID" value="NZ_QGGW01000004.1"/>
</dbReference>
<evidence type="ECO:0000256" key="2">
    <source>
        <dbReference type="ARBA" id="ARBA00023002"/>
    </source>
</evidence>
<reference evidence="3 4" key="1">
    <citation type="submission" date="2018-05" db="EMBL/GenBank/DDBJ databases">
        <title>Genomic Encyclopedia of Type Strains, Phase IV (KMG-IV): sequencing the most valuable type-strain genomes for metagenomic binning, comparative biology and taxonomic classification.</title>
        <authorList>
            <person name="Goeker M."/>
        </authorList>
    </citation>
    <scope>NUCLEOTIDE SEQUENCE [LARGE SCALE GENOMIC DNA]</scope>
    <source>
        <strain evidence="3 4">DSM 16097</strain>
    </source>
</reference>
<dbReference type="SUPFAM" id="SSF51735">
    <property type="entry name" value="NAD(P)-binding Rossmann-fold domains"/>
    <property type="match status" value="1"/>
</dbReference>
<dbReference type="Proteomes" id="UP000245708">
    <property type="component" value="Unassembled WGS sequence"/>
</dbReference>
<dbReference type="Gene3D" id="3.40.50.720">
    <property type="entry name" value="NAD(P)-binding Rossmann-like Domain"/>
    <property type="match status" value="1"/>
</dbReference>
<dbReference type="EMBL" id="QGGW01000004">
    <property type="protein sequence ID" value="PWK60584.1"/>
    <property type="molecule type" value="Genomic_DNA"/>
</dbReference>
<dbReference type="InterPro" id="IPR020904">
    <property type="entry name" value="Sc_DH/Rdtase_CS"/>
</dbReference>
<comment type="caution">
    <text evidence="3">The sequence shown here is derived from an EMBL/GenBank/DDBJ whole genome shotgun (WGS) entry which is preliminary data.</text>
</comment>
<organism evidence="3 4">
    <name type="scientific">Roseicyclus mahoneyensis</name>
    <dbReference type="NCBI Taxonomy" id="164332"/>
    <lineage>
        <taxon>Bacteria</taxon>
        <taxon>Pseudomonadati</taxon>
        <taxon>Pseudomonadota</taxon>
        <taxon>Alphaproteobacteria</taxon>
        <taxon>Rhodobacterales</taxon>
        <taxon>Roseobacteraceae</taxon>
        <taxon>Roseicyclus</taxon>
    </lineage>
</organism>
<dbReference type="CDD" id="cd05233">
    <property type="entry name" value="SDR_c"/>
    <property type="match status" value="1"/>
</dbReference>
<dbReference type="NCBIfam" id="NF004847">
    <property type="entry name" value="PRK06198.1"/>
    <property type="match status" value="1"/>
</dbReference>
<protein>
    <submittedName>
        <fullName evidence="3">NAD(P)-dependent dehydrogenase (Short-subunit alcohol dehydrogenase family)</fullName>
    </submittedName>
</protein>
<dbReference type="PROSITE" id="PS00061">
    <property type="entry name" value="ADH_SHORT"/>
    <property type="match status" value="1"/>
</dbReference>
<dbReference type="FunFam" id="3.40.50.720:FF:000084">
    <property type="entry name" value="Short-chain dehydrogenase reductase"/>
    <property type="match status" value="1"/>
</dbReference>
<evidence type="ECO:0000313" key="4">
    <source>
        <dbReference type="Proteomes" id="UP000245708"/>
    </source>
</evidence>
<dbReference type="PANTHER" id="PTHR24321:SF8">
    <property type="entry name" value="ESTRADIOL 17-BETA-DEHYDROGENASE 8-RELATED"/>
    <property type="match status" value="1"/>
</dbReference>